<dbReference type="AlphaFoldDB" id="A0AAJ1IFF7"/>
<feature type="transmembrane region" description="Helical" evidence="6">
    <location>
        <begin position="347"/>
        <end position="370"/>
    </location>
</feature>
<keyword evidence="5 6" id="KW-0472">Membrane</keyword>
<feature type="transmembrane region" description="Helical" evidence="6">
    <location>
        <begin position="315"/>
        <end position="335"/>
    </location>
</feature>
<comment type="subcellular location">
    <subcellularLocation>
        <location evidence="1">Cell membrane</location>
        <topology evidence="1">Multi-pass membrane protein</topology>
    </subcellularLocation>
</comment>
<dbReference type="GO" id="GO:0005886">
    <property type="term" value="C:plasma membrane"/>
    <property type="evidence" value="ECO:0007669"/>
    <property type="project" value="UniProtKB-SubCell"/>
</dbReference>
<evidence type="ECO:0000313" key="9">
    <source>
        <dbReference type="Proteomes" id="UP001221217"/>
    </source>
</evidence>
<evidence type="ECO:0000256" key="4">
    <source>
        <dbReference type="ARBA" id="ARBA00022989"/>
    </source>
</evidence>
<feature type="transmembrane region" description="Helical" evidence="6">
    <location>
        <begin position="608"/>
        <end position="626"/>
    </location>
</feature>
<sequence>MIINSGALIMQAFTEKLISHRKIVTTLAIILTLFWGLNLVNLRIDGGFTSVLPESDPDFLFNQSIEEEFGSADEIIILISNDDGIYSRETTELITGLSEALADISEIEGERIIDMVSLYGFNSPQQSGETEQLAELENFMRNDPLAAGTINSSDGKTTMILAPVSGEISMEDEELRALVRELEQIVEKARVAHSGFEILLSGHPVVNAEIMDKMANDLYLLFPIAITAVALMLLLILRSLRGMLIPLVITLMSVIWTFGLKGLLHSPLTITETVIPVILISISCADGIHIVSEAFHFMHHGMDSKTAIVRTIGDLWKPVTLTSLTTALGFASFIFSSGRSLRNMGLFLAFGVITAMIFSLFFIPVLFSWYKPTVKHENRSHYKRQFKLLKLIEHATEFFLRWRLVIIVIAAIVLGLSAFGMMNINTDTDEIRYFKEGNPIRQTAELIETEMGGLSMLQIILEGQEDSFRELSVLRDMETVQKTISARPEVSSVVSLADTVSYMYYLMRGRSVDYFEIPDNQNFINRLLLISNSGEEDRSSMLSTYVNDDFSRARIMIRITDSNTRVLEKLLSDIDSDLDVFRTRGLSVGFAGDYLRVSNSRIIVESQVLSLTITLGIILIVLSIIYRSLLHGLIVSMPVVIAVLFNFAVMWLLKVSLNPATAIIAAVGLGVGIDYSIHIYSRLRLLRERGESPRSCIVNSATESARGIISNAASVGVGFLILLLSAYRIINDMGWIIALTMLTTSLSSLILLPCLLSFLPGNKPSAEKLNKKPA</sequence>
<gene>
    <name evidence="8" type="ORF">PQJ61_16465</name>
</gene>
<dbReference type="PANTHER" id="PTHR33406">
    <property type="entry name" value="MEMBRANE PROTEIN MJ1562-RELATED"/>
    <property type="match status" value="1"/>
</dbReference>
<dbReference type="SUPFAM" id="SSF82866">
    <property type="entry name" value="Multidrug efflux transporter AcrB transmembrane domain"/>
    <property type="match status" value="2"/>
</dbReference>
<evidence type="ECO:0000256" key="2">
    <source>
        <dbReference type="ARBA" id="ARBA00022475"/>
    </source>
</evidence>
<dbReference type="Proteomes" id="UP001221217">
    <property type="component" value="Unassembled WGS sequence"/>
</dbReference>
<feature type="transmembrane region" description="Helical" evidence="6">
    <location>
        <begin position="734"/>
        <end position="759"/>
    </location>
</feature>
<feature type="transmembrane region" description="Helical" evidence="6">
    <location>
        <begin position="23"/>
        <end position="40"/>
    </location>
</feature>
<feature type="transmembrane region" description="Helical" evidence="6">
    <location>
        <begin position="708"/>
        <end position="727"/>
    </location>
</feature>
<keyword evidence="3 6" id="KW-0812">Transmembrane</keyword>
<dbReference type="PROSITE" id="PS50156">
    <property type="entry name" value="SSD"/>
    <property type="match status" value="1"/>
</dbReference>
<evidence type="ECO:0000313" key="8">
    <source>
        <dbReference type="EMBL" id="MDC7228358.1"/>
    </source>
</evidence>
<evidence type="ECO:0000259" key="7">
    <source>
        <dbReference type="PROSITE" id="PS50156"/>
    </source>
</evidence>
<name>A0AAJ1IFF7_9SPIO</name>
<protein>
    <submittedName>
        <fullName evidence="8">Efflux RND transporter permease subunit</fullName>
    </submittedName>
</protein>
<dbReference type="InterPro" id="IPR004869">
    <property type="entry name" value="MMPL_dom"/>
</dbReference>
<accession>A0AAJ1IFF7</accession>
<comment type="caution">
    <text evidence="8">The sequence shown here is derived from an EMBL/GenBank/DDBJ whole genome shotgun (WGS) entry which is preliminary data.</text>
</comment>
<dbReference type="EMBL" id="JAQQAL010000044">
    <property type="protein sequence ID" value="MDC7228358.1"/>
    <property type="molecule type" value="Genomic_DNA"/>
</dbReference>
<feature type="transmembrane region" description="Helical" evidence="6">
    <location>
        <begin position="404"/>
        <end position="424"/>
    </location>
</feature>
<reference evidence="8 9" key="1">
    <citation type="submission" date="2022-12" db="EMBL/GenBank/DDBJ databases">
        <title>Metagenome assembled genome from gulf of manar.</title>
        <authorList>
            <person name="Kohli P."/>
            <person name="Pk S."/>
            <person name="Venkata Ramana C."/>
            <person name="Sasikala C."/>
        </authorList>
    </citation>
    <scope>NUCLEOTIDE SEQUENCE [LARGE SCALE GENOMIC DNA]</scope>
    <source>
        <strain evidence="8">JB008</strain>
    </source>
</reference>
<feature type="transmembrane region" description="Helical" evidence="6">
    <location>
        <begin position="218"/>
        <end position="237"/>
    </location>
</feature>
<feature type="domain" description="SSD" evidence="7">
    <location>
        <begin position="247"/>
        <end position="369"/>
    </location>
</feature>
<feature type="transmembrane region" description="Helical" evidence="6">
    <location>
        <begin position="660"/>
        <end position="680"/>
    </location>
</feature>
<feature type="transmembrane region" description="Helical" evidence="6">
    <location>
        <begin position="243"/>
        <end position="264"/>
    </location>
</feature>
<evidence type="ECO:0000256" key="5">
    <source>
        <dbReference type="ARBA" id="ARBA00023136"/>
    </source>
</evidence>
<evidence type="ECO:0000256" key="1">
    <source>
        <dbReference type="ARBA" id="ARBA00004651"/>
    </source>
</evidence>
<evidence type="ECO:0000256" key="3">
    <source>
        <dbReference type="ARBA" id="ARBA00022692"/>
    </source>
</evidence>
<evidence type="ECO:0000256" key="6">
    <source>
        <dbReference type="SAM" id="Phobius"/>
    </source>
</evidence>
<feature type="transmembrane region" description="Helical" evidence="6">
    <location>
        <begin position="632"/>
        <end position="653"/>
    </location>
</feature>
<keyword evidence="2" id="KW-1003">Cell membrane</keyword>
<proteinExistence type="predicted"/>
<keyword evidence="4 6" id="KW-1133">Transmembrane helix</keyword>
<feature type="transmembrane region" description="Helical" evidence="6">
    <location>
        <begin position="276"/>
        <end position="295"/>
    </location>
</feature>
<dbReference type="InterPro" id="IPR050545">
    <property type="entry name" value="Mycobact_MmpL"/>
</dbReference>
<dbReference type="PANTHER" id="PTHR33406:SF13">
    <property type="entry name" value="MEMBRANE PROTEIN YDFJ"/>
    <property type="match status" value="1"/>
</dbReference>
<dbReference type="Pfam" id="PF03176">
    <property type="entry name" value="MMPL"/>
    <property type="match status" value="2"/>
</dbReference>
<organism evidence="8 9">
    <name type="scientific">Candidatus Thalassospirochaeta sargassi</name>
    <dbReference type="NCBI Taxonomy" id="3119039"/>
    <lineage>
        <taxon>Bacteria</taxon>
        <taxon>Pseudomonadati</taxon>
        <taxon>Spirochaetota</taxon>
        <taxon>Spirochaetia</taxon>
        <taxon>Spirochaetales</taxon>
        <taxon>Spirochaetaceae</taxon>
        <taxon>Candidatus Thalassospirochaeta</taxon>
    </lineage>
</organism>
<dbReference type="Gene3D" id="1.20.1640.10">
    <property type="entry name" value="Multidrug efflux transporter AcrB transmembrane domain"/>
    <property type="match status" value="2"/>
</dbReference>
<dbReference type="InterPro" id="IPR000731">
    <property type="entry name" value="SSD"/>
</dbReference>